<feature type="chain" id="PRO_5014875588" evidence="1">
    <location>
        <begin position="22"/>
        <end position="147"/>
    </location>
</feature>
<reference evidence="2 3" key="1">
    <citation type="submission" date="2018-01" db="EMBL/GenBank/DDBJ databases">
        <title>Complete and assembled Genome of Pantoea gaviniae DSM22758T.</title>
        <authorList>
            <person name="Stevens M.J.A."/>
            <person name="Zurfluh K."/>
            <person name="Stephan R."/>
        </authorList>
    </citation>
    <scope>NUCLEOTIDE SEQUENCE [LARGE SCALE GENOMIC DNA]</scope>
    <source>
        <strain evidence="2 3">DSM 22758</strain>
    </source>
</reference>
<organism evidence="2 3">
    <name type="scientific">Mixta gaviniae</name>
    <dbReference type="NCBI Taxonomy" id="665914"/>
    <lineage>
        <taxon>Bacteria</taxon>
        <taxon>Pseudomonadati</taxon>
        <taxon>Pseudomonadota</taxon>
        <taxon>Gammaproteobacteria</taxon>
        <taxon>Enterobacterales</taxon>
        <taxon>Erwiniaceae</taxon>
        <taxon>Mixta</taxon>
    </lineage>
</organism>
<evidence type="ECO:0000313" key="2">
    <source>
        <dbReference type="EMBL" id="AUX94810.1"/>
    </source>
</evidence>
<dbReference type="AlphaFoldDB" id="A0A2L0IJQ5"/>
<gene>
    <name evidence="2" type="ORF">C2E15_18195</name>
</gene>
<keyword evidence="3" id="KW-1185">Reference proteome</keyword>
<dbReference type="KEGG" id="pgz:C2E15_18195"/>
<protein>
    <submittedName>
        <fullName evidence="2">Entry exclusion protein 2</fullName>
    </submittedName>
</protein>
<feature type="signal peptide" evidence="1">
    <location>
        <begin position="1"/>
        <end position="21"/>
    </location>
</feature>
<dbReference type="EMBL" id="CP026377">
    <property type="protein sequence ID" value="AUX94810.1"/>
    <property type="molecule type" value="Genomic_DNA"/>
</dbReference>
<dbReference type="Proteomes" id="UP000238365">
    <property type="component" value="Chromosome"/>
</dbReference>
<proteinExistence type="predicted"/>
<keyword evidence="1" id="KW-0732">Signal</keyword>
<sequence>MPCKYVSSIVLTLPLLLSACAGPQTSVEINAHHMAYKIARMHFDPNTRPLTTDNARRMTAFLNPFYQLGKKDRAEGLTLAQAQAQQRVASFNQNRASSAAEEGPFAAASQKSTFISQSYDAEQPEAQSKILLEGATATYWDGYNGKS</sequence>
<dbReference type="RefSeq" id="WP_104958618.1">
    <property type="nucleotide sequence ID" value="NZ_CP026377.1"/>
</dbReference>
<evidence type="ECO:0000256" key="1">
    <source>
        <dbReference type="SAM" id="SignalP"/>
    </source>
</evidence>
<dbReference type="PROSITE" id="PS51257">
    <property type="entry name" value="PROKAR_LIPOPROTEIN"/>
    <property type="match status" value="1"/>
</dbReference>
<name>A0A2L0IJQ5_9GAMM</name>
<accession>A0A2L0IJQ5</accession>
<evidence type="ECO:0000313" key="3">
    <source>
        <dbReference type="Proteomes" id="UP000238365"/>
    </source>
</evidence>
<dbReference type="NCBIfam" id="NF033828">
    <property type="entry name" value="entry_exc2_fam"/>
    <property type="match status" value="1"/>
</dbReference>